<evidence type="ECO:0000313" key="1">
    <source>
        <dbReference type="EMBL" id="RMC18512.1"/>
    </source>
</evidence>
<organism evidence="1 2">
    <name type="scientific">Hirundo rustica rustica</name>
    <dbReference type="NCBI Taxonomy" id="333673"/>
    <lineage>
        <taxon>Eukaryota</taxon>
        <taxon>Metazoa</taxon>
        <taxon>Chordata</taxon>
        <taxon>Craniata</taxon>
        <taxon>Vertebrata</taxon>
        <taxon>Euteleostomi</taxon>
        <taxon>Archelosauria</taxon>
        <taxon>Archosauria</taxon>
        <taxon>Dinosauria</taxon>
        <taxon>Saurischia</taxon>
        <taxon>Theropoda</taxon>
        <taxon>Coelurosauria</taxon>
        <taxon>Aves</taxon>
        <taxon>Neognathae</taxon>
        <taxon>Neoaves</taxon>
        <taxon>Telluraves</taxon>
        <taxon>Australaves</taxon>
        <taxon>Passeriformes</taxon>
        <taxon>Sylvioidea</taxon>
        <taxon>Hirundinidae</taxon>
        <taxon>Hirundo</taxon>
    </lineage>
</organism>
<reference evidence="1 2" key="1">
    <citation type="submission" date="2018-07" db="EMBL/GenBank/DDBJ databases">
        <title>A high quality draft genome assembly of the barn swallow (H. rustica rustica).</title>
        <authorList>
            <person name="Formenti G."/>
            <person name="Chiara M."/>
            <person name="Poveda L."/>
            <person name="Francoijs K.-J."/>
            <person name="Bonisoli-Alquati A."/>
            <person name="Canova L."/>
            <person name="Gianfranceschi L."/>
            <person name="Horner D.S."/>
            <person name="Saino N."/>
        </authorList>
    </citation>
    <scope>NUCLEOTIDE SEQUENCE [LARGE SCALE GENOMIC DNA]</scope>
    <source>
        <strain evidence="1">Chelidonia</strain>
        <tissue evidence="1">Blood</tissue>
    </source>
</reference>
<name>A0A3M0KYZ1_HIRRU</name>
<dbReference type="Proteomes" id="UP000269221">
    <property type="component" value="Unassembled WGS sequence"/>
</dbReference>
<dbReference type="AlphaFoldDB" id="A0A3M0KYZ1"/>
<evidence type="ECO:0000313" key="2">
    <source>
        <dbReference type="Proteomes" id="UP000269221"/>
    </source>
</evidence>
<comment type="caution">
    <text evidence="1">The sequence shown here is derived from an EMBL/GenBank/DDBJ whole genome shotgun (WGS) entry which is preliminary data.</text>
</comment>
<dbReference type="EMBL" id="QRBI01000096">
    <property type="protein sequence ID" value="RMC18512.1"/>
    <property type="molecule type" value="Genomic_DNA"/>
</dbReference>
<protein>
    <submittedName>
        <fullName evidence="1">Uncharacterized protein</fullName>
    </submittedName>
</protein>
<sequence>MNSFHSTYDRIFLSRILSEFRAKSCNHNLSLLRYLKAHFSKAQGDTGKKLQTMEHKDQDYEINQSTEGNVTRAATKAFTMACLENPNIPKSFSLILVENCYLKNLKPFRLLSTPNTTGYLRLLFITMYLYYNEEYHYLPDNRAIQSELRCSTLEARTEFDVLCNNISDNKISF</sequence>
<gene>
    <name evidence="1" type="ORF">DUI87_04403</name>
</gene>
<accession>A0A3M0KYZ1</accession>
<proteinExistence type="predicted"/>
<keyword evidence="2" id="KW-1185">Reference proteome</keyword>